<dbReference type="PROSITE" id="PS50089">
    <property type="entry name" value="ZF_RING_2"/>
    <property type="match status" value="2"/>
</dbReference>
<reference evidence="8" key="1">
    <citation type="submission" date="2015-07" db="EMBL/GenBank/DDBJ databases">
        <title>Transcriptome Assembly of Anthurium amnicola.</title>
        <authorList>
            <person name="Suzuki J."/>
        </authorList>
    </citation>
    <scope>NUCLEOTIDE SEQUENCE</scope>
</reference>
<dbReference type="Gene3D" id="2.30.130.40">
    <property type="entry name" value="LON domain-like"/>
    <property type="match status" value="1"/>
</dbReference>
<evidence type="ECO:0000313" key="7">
    <source>
        <dbReference type="EMBL" id="JAT48886.1"/>
    </source>
</evidence>
<dbReference type="Gene3D" id="3.30.40.10">
    <property type="entry name" value="Zinc/RING finger domain, C3HC4 (zinc finger)"/>
    <property type="match status" value="2"/>
</dbReference>
<dbReference type="GO" id="GO:0061630">
    <property type="term" value="F:ubiquitin protein ligase activity"/>
    <property type="evidence" value="ECO:0007669"/>
    <property type="project" value="TreeGrafter"/>
</dbReference>
<feature type="domain" description="Lon N-terminal" evidence="6">
    <location>
        <begin position="268"/>
        <end position="484"/>
    </location>
</feature>
<evidence type="ECO:0000256" key="4">
    <source>
        <dbReference type="PROSITE-ProRule" id="PRU00175"/>
    </source>
</evidence>
<feature type="domain" description="RING-type" evidence="5">
    <location>
        <begin position="185"/>
        <end position="223"/>
    </location>
</feature>
<dbReference type="InterPro" id="IPR017907">
    <property type="entry name" value="Znf_RING_CS"/>
</dbReference>
<dbReference type="AlphaFoldDB" id="A0A1D1YDT8"/>
<gene>
    <name evidence="8" type="primary">LONRF1_4</name>
    <name evidence="7" type="synonym">LONRF1_3</name>
    <name evidence="8" type="ORF">g.46200</name>
    <name evidence="7" type="ORF">g.46201</name>
</gene>
<dbReference type="SUPFAM" id="SSF57850">
    <property type="entry name" value="RING/U-box"/>
    <property type="match status" value="2"/>
</dbReference>
<dbReference type="InterPro" id="IPR013083">
    <property type="entry name" value="Znf_RING/FYVE/PHD"/>
</dbReference>
<dbReference type="PANTHER" id="PTHR23327:SF42">
    <property type="entry name" value="LON PEPTIDASE N-TERMINAL DOMAIN AND RING FINGER PROTEIN C14F5.10C"/>
    <property type="match status" value="1"/>
</dbReference>
<dbReference type="InterPro" id="IPR001841">
    <property type="entry name" value="Znf_RING"/>
</dbReference>
<dbReference type="InterPro" id="IPR046336">
    <property type="entry name" value="Lon_prtase_N_sf"/>
</dbReference>
<keyword evidence="3" id="KW-0862">Zinc</keyword>
<protein>
    <submittedName>
        <fullName evidence="8">LON peptidase N-terminal domain and RING finger protein 1</fullName>
    </submittedName>
</protein>
<evidence type="ECO:0000313" key="8">
    <source>
        <dbReference type="EMBL" id="JAT52797.1"/>
    </source>
</evidence>
<dbReference type="Pfam" id="PF13445">
    <property type="entry name" value="zf-RING_UBOX"/>
    <property type="match status" value="1"/>
</dbReference>
<dbReference type="Pfam" id="PF13923">
    <property type="entry name" value="zf-C3HC4_2"/>
    <property type="match status" value="1"/>
</dbReference>
<dbReference type="GO" id="GO:0008270">
    <property type="term" value="F:zinc ion binding"/>
    <property type="evidence" value="ECO:0007669"/>
    <property type="project" value="UniProtKB-KW"/>
</dbReference>
<dbReference type="InterPro" id="IPR015947">
    <property type="entry name" value="PUA-like_sf"/>
</dbReference>
<dbReference type="EMBL" id="GDJX01015139">
    <property type="protein sequence ID" value="JAT52797.1"/>
    <property type="molecule type" value="Transcribed_RNA"/>
</dbReference>
<evidence type="ECO:0000256" key="3">
    <source>
        <dbReference type="ARBA" id="ARBA00022833"/>
    </source>
</evidence>
<dbReference type="InterPro" id="IPR027370">
    <property type="entry name" value="Znf-RING_euk"/>
</dbReference>
<dbReference type="CDD" id="cd16514">
    <property type="entry name" value="RING-HC_LONFs_rpt2"/>
    <property type="match status" value="1"/>
</dbReference>
<name>A0A1D1YDT8_9ARAE</name>
<sequence>MNIMAMLNPIQEITPKEKAAQEARRILRLFRCSMCCKFLNDPITLSCGTSYCRQCLKARAIHTSYTSATALRFTCPTNTPNCRHNHPHLLGDLKGDVTLHNLTDICRKLVSEYFPSLIEDDCEEDDDEDDDDDDDYDGDFRVLGAYMKSNSDDELPIARPSEYGWNISPEVFNTLKNLMLPELDCKVCTEIFIDPITTPCGHTFCKSCITRSLDHSDKCPLCRHPLTNYAFFQHHPINKPIHNLLQSFYTELYKQRQTALEHELYHNMQETPIFVCSLVFPRMPCFIHVFEPRYRLMIRRCLESRQRRFGMVLPDRNGQGYCDYGTMLEIRSIEFLPDGRSLIETIGSYRFRVIERGMRDGYHVGKIERIDDLDPEEEEELERKAIARAQLNNANPNNPRIEEPTTAELIATAREFIESLRNGSAWILQRLNSTYGEMPDSPAGFSFWVATVIPIDPFEKSKLLEIRSVRERLKLINCWINQMRRQWWFARGGCTIS</sequence>
<dbReference type="SUPFAM" id="SSF88697">
    <property type="entry name" value="PUA domain-like"/>
    <property type="match status" value="1"/>
</dbReference>
<organism evidence="8">
    <name type="scientific">Anthurium amnicola</name>
    <dbReference type="NCBI Taxonomy" id="1678845"/>
    <lineage>
        <taxon>Eukaryota</taxon>
        <taxon>Viridiplantae</taxon>
        <taxon>Streptophyta</taxon>
        <taxon>Embryophyta</taxon>
        <taxon>Tracheophyta</taxon>
        <taxon>Spermatophyta</taxon>
        <taxon>Magnoliopsida</taxon>
        <taxon>Liliopsida</taxon>
        <taxon>Araceae</taxon>
        <taxon>Pothoideae</taxon>
        <taxon>Potheae</taxon>
        <taxon>Anthurium</taxon>
    </lineage>
</organism>
<dbReference type="PROSITE" id="PS00518">
    <property type="entry name" value="ZF_RING_1"/>
    <property type="match status" value="1"/>
</dbReference>
<evidence type="ECO:0000259" key="5">
    <source>
        <dbReference type="PROSITE" id="PS50089"/>
    </source>
</evidence>
<dbReference type="Gene3D" id="1.20.58.1480">
    <property type="match status" value="1"/>
</dbReference>
<dbReference type="PANTHER" id="PTHR23327">
    <property type="entry name" value="RING FINGER PROTEIN 127"/>
    <property type="match status" value="1"/>
</dbReference>
<dbReference type="SMART" id="SM00464">
    <property type="entry name" value="LON"/>
    <property type="match status" value="1"/>
</dbReference>
<feature type="domain" description="RING-type" evidence="5">
    <location>
        <begin position="32"/>
        <end position="79"/>
    </location>
</feature>
<proteinExistence type="predicted"/>
<evidence type="ECO:0000256" key="1">
    <source>
        <dbReference type="ARBA" id="ARBA00022723"/>
    </source>
</evidence>
<accession>A0A1D1YDT8</accession>
<evidence type="ECO:0000259" key="6">
    <source>
        <dbReference type="PROSITE" id="PS51787"/>
    </source>
</evidence>
<dbReference type="EMBL" id="GDJX01019050">
    <property type="protein sequence ID" value="JAT48886.1"/>
    <property type="molecule type" value="Transcribed_RNA"/>
</dbReference>
<dbReference type="SMART" id="SM00184">
    <property type="entry name" value="RING"/>
    <property type="match status" value="2"/>
</dbReference>
<evidence type="ECO:0000256" key="2">
    <source>
        <dbReference type="ARBA" id="ARBA00022771"/>
    </source>
</evidence>
<keyword evidence="1" id="KW-0479">Metal-binding</keyword>
<dbReference type="InterPro" id="IPR003111">
    <property type="entry name" value="Lon_prtase_N"/>
</dbReference>
<dbReference type="Pfam" id="PF02190">
    <property type="entry name" value="LON_substr_bdg"/>
    <property type="match status" value="1"/>
</dbReference>
<keyword evidence="2 4" id="KW-0863">Zinc-finger</keyword>
<dbReference type="PROSITE" id="PS51787">
    <property type="entry name" value="LON_N"/>
    <property type="match status" value="1"/>
</dbReference>